<dbReference type="InterPro" id="IPR010664">
    <property type="entry name" value="LipoPS_assembly_LptC-rel"/>
</dbReference>
<dbReference type="EMBL" id="FNMZ01000009">
    <property type="protein sequence ID" value="SDX73042.1"/>
    <property type="molecule type" value="Genomic_DNA"/>
</dbReference>
<evidence type="ECO:0000313" key="3">
    <source>
        <dbReference type="Proteomes" id="UP000199118"/>
    </source>
</evidence>
<organism evidence="2 3">
    <name type="scientific">Albimonas donghaensis</name>
    <dbReference type="NCBI Taxonomy" id="356660"/>
    <lineage>
        <taxon>Bacteria</taxon>
        <taxon>Pseudomonadati</taxon>
        <taxon>Pseudomonadota</taxon>
        <taxon>Alphaproteobacteria</taxon>
        <taxon>Rhodobacterales</taxon>
        <taxon>Paracoccaceae</taxon>
        <taxon>Albimonas</taxon>
    </lineage>
</organism>
<keyword evidence="1" id="KW-0472">Membrane</keyword>
<dbReference type="RefSeq" id="WP_092684406.1">
    <property type="nucleotide sequence ID" value="NZ_FNMZ01000009.1"/>
</dbReference>
<dbReference type="AlphaFoldDB" id="A0A1H3E2V0"/>
<evidence type="ECO:0000313" key="2">
    <source>
        <dbReference type="EMBL" id="SDX73042.1"/>
    </source>
</evidence>
<proteinExistence type="predicted"/>
<dbReference type="STRING" id="356660.SAMN05444336_10946"/>
<gene>
    <name evidence="2" type="ORF">SAMN05444336_10946</name>
</gene>
<evidence type="ECO:0000256" key="1">
    <source>
        <dbReference type="SAM" id="Phobius"/>
    </source>
</evidence>
<dbReference type="Pfam" id="PF06835">
    <property type="entry name" value="LptC"/>
    <property type="match status" value="1"/>
</dbReference>
<feature type="transmembrane region" description="Helical" evidence="1">
    <location>
        <begin position="21"/>
        <end position="43"/>
    </location>
</feature>
<sequence length="235" mass="24021">MASDIGGKSKASGGSGGYSRLVRWAKIGLPLLALALLSALFLIPQDKAFEGGLVYSTADLISLGEGLQVTNPRIEGATATGEPFVVEADSATPDGPDPSEVELSRVRGVFEQAGGAAASASGGRDIRLLADTGVLRPRDQALSLTGAVRLETSDGYVVTTDRITADLRAGRAEAPGPVEAIGPQGSIASGSFRAERRQGDPAAAAEATLGAPGPGDYLWFENGVRVVWKPSPPAP</sequence>
<protein>
    <submittedName>
        <fullName evidence="2">Lipopolysaccharide export system protein LptC</fullName>
    </submittedName>
</protein>
<dbReference type="Gene3D" id="2.60.450.10">
    <property type="entry name" value="Lipopolysaccharide (LPS) transport protein A like domain"/>
    <property type="match status" value="1"/>
</dbReference>
<name>A0A1H3E2V0_9RHOB</name>
<keyword evidence="1" id="KW-0812">Transmembrane</keyword>
<keyword evidence="3" id="KW-1185">Reference proteome</keyword>
<reference evidence="2 3" key="1">
    <citation type="submission" date="2016-10" db="EMBL/GenBank/DDBJ databases">
        <authorList>
            <person name="de Groot N.N."/>
        </authorList>
    </citation>
    <scope>NUCLEOTIDE SEQUENCE [LARGE SCALE GENOMIC DNA]</scope>
    <source>
        <strain evidence="2 3">DSM 17890</strain>
    </source>
</reference>
<accession>A0A1H3E2V0</accession>
<keyword evidence="1" id="KW-1133">Transmembrane helix</keyword>
<dbReference type="Proteomes" id="UP000199118">
    <property type="component" value="Unassembled WGS sequence"/>
</dbReference>